<accession>A0A9X6NAJ6</accession>
<reference evidence="2" key="1">
    <citation type="submission" date="2017-01" db="EMBL/GenBank/DDBJ databases">
        <title>Comparative genomics of anhydrobiosis in the tardigrade Hypsibius dujardini.</title>
        <authorList>
            <person name="Yoshida Y."/>
            <person name="Koutsovoulos G."/>
            <person name="Laetsch D."/>
            <person name="Stevens L."/>
            <person name="Kumar S."/>
            <person name="Horikawa D."/>
            <person name="Ishino K."/>
            <person name="Komine S."/>
            <person name="Tomita M."/>
            <person name="Blaxter M."/>
            <person name="Arakawa K."/>
        </authorList>
    </citation>
    <scope>NUCLEOTIDE SEQUENCE [LARGE SCALE GENOMIC DNA]</scope>
    <source>
        <strain evidence="2">Z151</strain>
    </source>
</reference>
<gene>
    <name evidence="1" type="ORF">BV898_14984</name>
</gene>
<name>A0A9X6NAJ6_HYPEX</name>
<organism evidence="1 2">
    <name type="scientific">Hypsibius exemplaris</name>
    <name type="common">Freshwater tardigrade</name>
    <dbReference type="NCBI Taxonomy" id="2072580"/>
    <lineage>
        <taxon>Eukaryota</taxon>
        <taxon>Metazoa</taxon>
        <taxon>Ecdysozoa</taxon>
        <taxon>Tardigrada</taxon>
        <taxon>Eutardigrada</taxon>
        <taxon>Parachela</taxon>
        <taxon>Hypsibioidea</taxon>
        <taxon>Hypsibiidae</taxon>
        <taxon>Hypsibius</taxon>
    </lineage>
</organism>
<protein>
    <submittedName>
        <fullName evidence="1">Uncharacterized protein</fullName>
    </submittedName>
</protein>
<dbReference type="EMBL" id="MTYJ01000193">
    <property type="protein sequence ID" value="OWA50470.1"/>
    <property type="molecule type" value="Genomic_DNA"/>
</dbReference>
<sequence length="79" mass="8880">MILREVWTVGCQNTEGLGELQSGRPRQRNLPQLYGGTLTALNKKDGDIRLIVRGNALWQLMGKITSRRTMSVMGELVRP</sequence>
<proteinExistence type="predicted"/>
<evidence type="ECO:0000313" key="2">
    <source>
        <dbReference type="Proteomes" id="UP000192578"/>
    </source>
</evidence>
<evidence type="ECO:0000313" key="1">
    <source>
        <dbReference type="EMBL" id="OWA50470.1"/>
    </source>
</evidence>
<keyword evidence="2" id="KW-1185">Reference proteome</keyword>
<dbReference type="Proteomes" id="UP000192578">
    <property type="component" value="Unassembled WGS sequence"/>
</dbReference>
<comment type="caution">
    <text evidence="1">The sequence shown here is derived from an EMBL/GenBank/DDBJ whole genome shotgun (WGS) entry which is preliminary data.</text>
</comment>
<dbReference type="AlphaFoldDB" id="A0A9X6NAJ6"/>